<keyword evidence="1" id="KW-0472">Membrane</keyword>
<keyword evidence="1" id="KW-0812">Transmembrane</keyword>
<proteinExistence type="predicted"/>
<protein>
    <submittedName>
        <fullName evidence="2">ATP synthase F0 subunit 8</fullName>
    </submittedName>
</protein>
<accession>A0A9E8RSZ2</accession>
<geneLocation type="mitochondrion" evidence="2"/>
<dbReference type="EMBL" id="OL678010">
    <property type="protein sequence ID" value="UZZ43873.1"/>
    <property type="molecule type" value="Genomic_DNA"/>
</dbReference>
<feature type="transmembrane region" description="Helical" evidence="1">
    <location>
        <begin position="9"/>
        <end position="30"/>
    </location>
</feature>
<reference evidence="2" key="1">
    <citation type="submission" date="2021-11" db="EMBL/GenBank/DDBJ databases">
        <authorList>
            <person name="Ge X.-Y."/>
            <person name="Peng L."/>
            <person name="Sun C.-H."/>
            <person name="Wang B.-X."/>
        </authorList>
    </citation>
    <scope>NUCLEOTIDE SEQUENCE</scope>
</reference>
<gene>
    <name evidence="2" type="primary">ATP8</name>
</gene>
<dbReference type="AlphaFoldDB" id="A0A9E8RSZ2"/>
<reference evidence="2" key="2">
    <citation type="journal article" date="2022" name="Syst. Entomol.">
        <title>Massive gene rearrangements of mitochondrial genomes and implications for the phylogeny of Trichoptera (Insecta).</title>
        <authorList>
            <person name="Ge X."/>
            <person name="Peng L."/>
            <person name="Vogler A.P."/>
            <person name="Morse J.C."/>
            <person name="Yang L."/>
            <person name="Sun C."/>
            <person name="Wang B."/>
        </authorList>
    </citation>
    <scope>NUCLEOTIDE SEQUENCE</scope>
</reference>
<keyword evidence="1" id="KW-1133">Transmembrane helix</keyword>
<name>A0A9E8RSZ2_9NEOP</name>
<evidence type="ECO:0000313" key="2">
    <source>
        <dbReference type="EMBL" id="UZZ43873.1"/>
    </source>
</evidence>
<evidence type="ECO:0000256" key="1">
    <source>
        <dbReference type="SAM" id="Phobius"/>
    </source>
</evidence>
<keyword evidence="2" id="KW-0496">Mitochondrion</keyword>
<organism evidence="2">
    <name type="scientific">Dipseudopsis sp. XG-2021</name>
    <dbReference type="NCBI Taxonomy" id="2996733"/>
    <lineage>
        <taxon>Eukaryota</taxon>
        <taxon>Metazoa</taxon>
        <taxon>Ecdysozoa</taxon>
        <taxon>Arthropoda</taxon>
        <taxon>Hexapoda</taxon>
        <taxon>Insecta</taxon>
        <taxon>Pterygota</taxon>
        <taxon>Neoptera</taxon>
        <taxon>Endopterygota</taxon>
        <taxon>Trichoptera</taxon>
        <taxon>Annulipalpia</taxon>
        <taxon>Psychomyioidea</taxon>
        <taxon>Dipseudopsidae</taxon>
        <taxon>Dipseudopsinae</taxon>
        <taxon>Dipseudopsis</taxon>
    </lineage>
</organism>
<sequence>MPQMFPMKWLILMSYFQIMMFIITTLIYSISSQPNTPLNPKNNSPSNKINLKFWEW</sequence>